<feature type="domain" description="HAMP" evidence="14">
    <location>
        <begin position="315"/>
        <end position="367"/>
    </location>
</feature>
<dbReference type="Gene3D" id="3.30.565.10">
    <property type="entry name" value="Histidine kinase-like ATPase, C-terminal domain"/>
    <property type="match status" value="1"/>
</dbReference>
<evidence type="ECO:0000256" key="3">
    <source>
        <dbReference type="ARBA" id="ARBA00012438"/>
    </source>
</evidence>
<evidence type="ECO:0000259" key="13">
    <source>
        <dbReference type="PROSITE" id="PS50109"/>
    </source>
</evidence>
<dbReference type="EMBL" id="CP051680">
    <property type="protein sequence ID" value="QJD86083.1"/>
    <property type="molecule type" value="Genomic_DNA"/>
</dbReference>
<dbReference type="InterPro" id="IPR004358">
    <property type="entry name" value="Sig_transdc_His_kin-like_C"/>
</dbReference>
<dbReference type="PROSITE" id="PS50885">
    <property type="entry name" value="HAMP"/>
    <property type="match status" value="1"/>
</dbReference>
<evidence type="ECO:0000256" key="2">
    <source>
        <dbReference type="ARBA" id="ARBA00004651"/>
    </source>
</evidence>
<dbReference type="PANTHER" id="PTHR34220">
    <property type="entry name" value="SENSOR HISTIDINE KINASE YPDA"/>
    <property type="match status" value="1"/>
</dbReference>
<evidence type="ECO:0000256" key="9">
    <source>
        <dbReference type="ARBA" id="ARBA00022840"/>
    </source>
</evidence>
<dbReference type="KEGG" id="cheb:HH215_24835"/>
<dbReference type="SUPFAM" id="SSF158472">
    <property type="entry name" value="HAMP domain-like"/>
    <property type="match status" value="1"/>
</dbReference>
<dbReference type="Proteomes" id="UP000502248">
    <property type="component" value="Chromosome"/>
</dbReference>
<dbReference type="InterPro" id="IPR036890">
    <property type="entry name" value="HATPase_C_sf"/>
</dbReference>
<dbReference type="GO" id="GO:0005524">
    <property type="term" value="F:ATP binding"/>
    <property type="evidence" value="ECO:0007669"/>
    <property type="project" value="UniProtKB-KW"/>
</dbReference>
<gene>
    <name evidence="15" type="ORF">HH215_24835</name>
</gene>
<evidence type="ECO:0000313" key="15">
    <source>
        <dbReference type="EMBL" id="QJD86083.1"/>
    </source>
</evidence>
<dbReference type="InterPro" id="IPR005467">
    <property type="entry name" value="His_kinase_dom"/>
</dbReference>
<dbReference type="PRINTS" id="PR00344">
    <property type="entry name" value="BCTRLSENSOR"/>
</dbReference>
<evidence type="ECO:0000313" key="16">
    <source>
        <dbReference type="Proteomes" id="UP000502248"/>
    </source>
</evidence>
<dbReference type="Pfam" id="PF06580">
    <property type="entry name" value="His_kinase"/>
    <property type="match status" value="1"/>
</dbReference>
<dbReference type="Pfam" id="PF00672">
    <property type="entry name" value="HAMP"/>
    <property type="match status" value="1"/>
</dbReference>
<accession>A0A7Z2VN06</accession>
<evidence type="ECO:0000256" key="1">
    <source>
        <dbReference type="ARBA" id="ARBA00000085"/>
    </source>
</evidence>
<keyword evidence="12" id="KW-0812">Transmembrane</keyword>
<sequence length="598" mass="67858">MKSLRSIRGRLFLIFLFCMLGLLLSVSLVYYQRATDLIREKVSVIAEKNISQTSGLFDLMLKGYDSVTKSLNSNNELMRLLQDPSSGQSAEGVGLERRITDILGAIFYSRNDIIGIHIVTNQGKVFSFDRSVGAGVRDHTEKEWYTQLQQSNGKMVWLGVYPQSLMSGGIDRSVFAYGRQLFELSELKPIGIVLIETEADAIVSALTNASLGPGSTVIIQGPEGKEIIRTRPAENETDIIPYGWPGPLKNDELIHTERENSMITAARIRMADWTVIGITPKRDLQLELRETQRFLLTVIIVLVFVATVLATFVSRSFSSPFKRLIQQMKQVELGNFKSQVHVQSYQELNVLVGSFNRMVNQMDELIERIKLASISEKNAQLQALQSQVNPHFLFNTLDMIYWMLEERENDRLGKVILSLSQIFRYSSDWEEASRATLRREFEQLRHYLTIIETRLEGRIQTRFEVEERWLNIEVPKMTLQPIIENAVKYGIEPMNRAGLLRISSNEVEGRLEIIVEDNGIGIDEETLLRLSGSLNESFSADYEQSHANETAGRRGIGLQNVHQRIRLMFGEGFGVRIESRKNLGTTVVVTIPIPPVRG</sequence>
<dbReference type="PANTHER" id="PTHR34220:SF7">
    <property type="entry name" value="SENSOR HISTIDINE KINASE YPDA"/>
    <property type="match status" value="1"/>
</dbReference>
<comment type="catalytic activity">
    <reaction evidence="1">
        <text>ATP + protein L-histidine = ADP + protein N-phospho-L-histidine.</text>
        <dbReference type="EC" id="2.7.13.3"/>
    </reaction>
</comment>
<evidence type="ECO:0000256" key="12">
    <source>
        <dbReference type="SAM" id="Phobius"/>
    </source>
</evidence>
<keyword evidence="11 12" id="KW-0472">Membrane</keyword>
<evidence type="ECO:0000256" key="6">
    <source>
        <dbReference type="ARBA" id="ARBA00022679"/>
    </source>
</evidence>
<keyword evidence="6" id="KW-0808">Transferase</keyword>
<dbReference type="Pfam" id="PF02518">
    <property type="entry name" value="HATPase_c"/>
    <property type="match status" value="1"/>
</dbReference>
<dbReference type="SUPFAM" id="SSF55874">
    <property type="entry name" value="ATPase domain of HSP90 chaperone/DNA topoisomerase II/histidine kinase"/>
    <property type="match status" value="1"/>
</dbReference>
<dbReference type="SMART" id="SM00387">
    <property type="entry name" value="HATPase_c"/>
    <property type="match status" value="1"/>
</dbReference>
<evidence type="ECO:0000256" key="7">
    <source>
        <dbReference type="ARBA" id="ARBA00022741"/>
    </source>
</evidence>
<feature type="transmembrane region" description="Helical" evidence="12">
    <location>
        <begin position="12"/>
        <end position="31"/>
    </location>
</feature>
<dbReference type="InterPro" id="IPR010559">
    <property type="entry name" value="Sig_transdc_His_kin_internal"/>
</dbReference>
<dbReference type="CDD" id="cd06225">
    <property type="entry name" value="HAMP"/>
    <property type="match status" value="1"/>
</dbReference>
<organism evidence="15 16">
    <name type="scientific">Cohnella herbarum</name>
    <dbReference type="NCBI Taxonomy" id="2728023"/>
    <lineage>
        <taxon>Bacteria</taxon>
        <taxon>Bacillati</taxon>
        <taxon>Bacillota</taxon>
        <taxon>Bacilli</taxon>
        <taxon>Bacillales</taxon>
        <taxon>Paenibacillaceae</taxon>
        <taxon>Cohnella</taxon>
    </lineage>
</organism>
<name>A0A7Z2VN06_9BACL</name>
<feature type="transmembrane region" description="Helical" evidence="12">
    <location>
        <begin position="294"/>
        <end position="313"/>
    </location>
</feature>
<dbReference type="GO" id="GO:0005886">
    <property type="term" value="C:plasma membrane"/>
    <property type="evidence" value="ECO:0007669"/>
    <property type="project" value="UniProtKB-SubCell"/>
</dbReference>
<dbReference type="PROSITE" id="PS50109">
    <property type="entry name" value="HIS_KIN"/>
    <property type="match status" value="1"/>
</dbReference>
<evidence type="ECO:0000259" key="14">
    <source>
        <dbReference type="PROSITE" id="PS50885"/>
    </source>
</evidence>
<evidence type="ECO:0000256" key="8">
    <source>
        <dbReference type="ARBA" id="ARBA00022777"/>
    </source>
</evidence>
<dbReference type="InterPro" id="IPR003594">
    <property type="entry name" value="HATPase_dom"/>
</dbReference>
<dbReference type="GO" id="GO:0000155">
    <property type="term" value="F:phosphorelay sensor kinase activity"/>
    <property type="evidence" value="ECO:0007669"/>
    <property type="project" value="InterPro"/>
</dbReference>
<keyword evidence="7" id="KW-0547">Nucleotide-binding</keyword>
<keyword evidence="12" id="KW-1133">Transmembrane helix</keyword>
<dbReference type="AlphaFoldDB" id="A0A7Z2VN06"/>
<evidence type="ECO:0000256" key="5">
    <source>
        <dbReference type="ARBA" id="ARBA00022553"/>
    </source>
</evidence>
<comment type="subcellular location">
    <subcellularLocation>
        <location evidence="2">Cell membrane</location>
        <topology evidence="2">Multi-pass membrane protein</topology>
    </subcellularLocation>
</comment>
<protein>
    <recommendedName>
        <fullName evidence="3">histidine kinase</fullName>
        <ecNumber evidence="3">2.7.13.3</ecNumber>
    </recommendedName>
</protein>
<evidence type="ECO:0000256" key="11">
    <source>
        <dbReference type="ARBA" id="ARBA00023136"/>
    </source>
</evidence>
<proteinExistence type="predicted"/>
<dbReference type="RefSeq" id="WP_169282335.1">
    <property type="nucleotide sequence ID" value="NZ_CP051680.1"/>
</dbReference>
<dbReference type="SMART" id="SM00304">
    <property type="entry name" value="HAMP"/>
    <property type="match status" value="1"/>
</dbReference>
<keyword evidence="16" id="KW-1185">Reference proteome</keyword>
<keyword evidence="10" id="KW-0902">Two-component regulatory system</keyword>
<evidence type="ECO:0000256" key="10">
    <source>
        <dbReference type="ARBA" id="ARBA00023012"/>
    </source>
</evidence>
<dbReference type="InterPro" id="IPR003660">
    <property type="entry name" value="HAMP_dom"/>
</dbReference>
<keyword evidence="5" id="KW-0597">Phosphoprotein</keyword>
<dbReference type="Gene3D" id="6.10.340.10">
    <property type="match status" value="1"/>
</dbReference>
<keyword evidence="8 15" id="KW-0418">Kinase</keyword>
<dbReference type="EC" id="2.7.13.3" evidence="3"/>
<evidence type="ECO:0000256" key="4">
    <source>
        <dbReference type="ARBA" id="ARBA00022475"/>
    </source>
</evidence>
<keyword evidence="4" id="KW-1003">Cell membrane</keyword>
<feature type="domain" description="Histidine kinase" evidence="13">
    <location>
        <begin position="479"/>
        <end position="595"/>
    </location>
</feature>
<keyword evidence="9" id="KW-0067">ATP-binding</keyword>
<dbReference type="InterPro" id="IPR050640">
    <property type="entry name" value="Bact_2-comp_sensor_kinase"/>
</dbReference>
<reference evidence="15 16" key="1">
    <citation type="submission" date="2020-04" db="EMBL/GenBank/DDBJ databases">
        <title>Genome sequencing of novel species.</title>
        <authorList>
            <person name="Heo J."/>
            <person name="Kim S.-J."/>
            <person name="Kim J.-S."/>
            <person name="Hong S.-B."/>
            <person name="Kwon S.-W."/>
        </authorList>
    </citation>
    <scope>NUCLEOTIDE SEQUENCE [LARGE SCALE GENOMIC DNA]</scope>
    <source>
        <strain evidence="15 16">MFER-1</strain>
    </source>
</reference>